<evidence type="ECO:0000313" key="15">
    <source>
        <dbReference type="EMBL" id="MFC0225796.1"/>
    </source>
</evidence>
<reference evidence="15 16" key="1">
    <citation type="submission" date="2024-09" db="EMBL/GenBank/DDBJ databases">
        <authorList>
            <person name="Sun Q."/>
            <person name="Mori K."/>
        </authorList>
    </citation>
    <scope>NUCLEOTIDE SEQUENCE [LARGE SCALE GENOMIC DNA]</scope>
    <source>
        <strain evidence="15 16">CCM 8626</strain>
    </source>
</reference>
<accession>A0ABV6E9W5</accession>
<gene>
    <name evidence="13 15" type="primary">nhaB</name>
    <name evidence="15" type="ORF">ACFFJ3_04635</name>
</gene>
<evidence type="ECO:0000256" key="13">
    <source>
        <dbReference type="HAMAP-Rule" id="MF_01599"/>
    </source>
</evidence>
<feature type="transmembrane region" description="Helical" evidence="13">
    <location>
        <begin position="353"/>
        <end position="371"/>
    </location>
</feature>
<dbReference type="Pfam" id="PF06450">
    <property type="entry name" value="NhaB"/>
    <property type="match status" value="1"/>
</dbReference>
<name>A0ABV6E9W5_9GAMM</name>
<dbReference type="Proteomes" id="UP001589792">
    <property type="component" value="Unassembled WGS sequence"/>
</dbReference>
<evidence type="ECO:0000256" key="1">
    <source>
        <dbReference type="ARBA" id="ARBA00004651"/>
    </source>
</evidence>
<keyword evidence="11 13" id="KW-0472">Membrane</keyword>
<comment type="caution">
    <text evidence="13">Lacks conserved residue(s) required for the propagation of feature annotation.</text>
</comment>
<feature type="transmembrane region" description="Helical" evidence="13">
    <location>
        <begin position="148"/>
        <end position="166"/>
    </location>
</feature>
<keyword evidence="5 13" id="KW-1003">Cell membrane</keyword>
<keyword evidence="12 13" id="KW-0739">Sodium transport</keyword>
<dbReference type="PANTHER" id="PTHR43302:SF1">
    <property type="entry name" value="NA(+)_H(+) ANTIPORTER NHAB"/>
    <property type="match status" value="1"/>
</dbReference>
<keyword evidence="3 13" id="KW-0813">Transport</keyword>
<feature type="transmembrane region" description="Helical" evidence="13">
    <location>
        <begin position="302"/>
        <end position="318"/>
    </location>
</feature>
<evidence type="ECO:0000256" key="3">
    <source>
        <dbReference type="ARBA" id="ARBA00022448"/>
    </source>
</evidence>
<protein>
    <recommendedName>
        <fullName evidence="13 14">Na(+)/H(+) antiporter NhaB</fullName>
    </recommendedName>
    <alternativeName>
        <fullName evidence="13">Sodium/proton antiporter NhaB</fullName>
    </alternativeName>
</protein>
<comment type="catalytic activity">
    <reaction evidence="13">
        <text>2 Na(+)(in) + 3 H(+)(out) = 2 Na(+)(out) + 3 H(+)(in)</text>
        <dbReference type="Rhea" id="RHEA:29247"/>
        <dbReference type="ChEBI" id="CHEBI:15378"/>
        <dbReference type="ChEBI" id="CHEBI:29101"/>
    </reaction>
</comment>
<evidence type="ECO:0000256" key="9">
    <source>
        <dbReference type="ARBA" id="ARBA00023053"/>
    </source>
</evidence>
<keyword evidence="8 13" id="KW-1133">Transmembrane helix</keyword>
<dbReference type="RefSeq" id="WP_380673424.1">
    <property type="nucleotide sequence ID" value="NZ_CP173186.1"/>
</dbReference>
<organism evidence="15 16">
    <name type="scientific">Serratia aquatilis</name>
    <dbReference type="NCBI Taxonomy" id="1737515"/>
    <lineage>
        <taxon>Bacteria</taxon>
        <taxon>Pseudomonadati</taxon>
        <taxon>Pseudomonadota</taxon>
        <taxon>Gammaproteobacteria</taxon>
        <taxon>Enterobacterales</taxon>
        <taxon>Yersiniaceae</taxon>
        <taxon>Serratia</taxon>
    </lineage>
</organism>
<proteinExistence type="inferred from homology"/>
<keyword evidence="16" id="KW-1185">Reference proteome</keyword>
<dbReference type="InterPro" id="IPR004671">
    <property type="entry name" value="Na+/H+_antiporter_NhaB"/>
</dbReference>
<keyword evidence="7 13" id="KW-0812">Transmembrane</keyword>
<evidence type="ECO:0000256" key="11">
    <source>
        <dbReference type="ARBA" id="ARBA00023136"/>
    </source>
</evidence>
<evidence type="ECO:0000256" key="4">
    <source>
        <dbReference type="ARBA" id="ARBA00022449"/>
    </source>
</evidence>
<dbReference type="NCBIfam" id="NF007093">
    <property type="entry name" value="PRK09547.1"/>
    <property type="match status" value="1"/>
</dbReference>
<comment type="function">
    <text evidence="13">Na(+)/H(+) antiporter that extrudes sodium in exchange for external protons.</text>
</comment>
<comment type="subcellular location">
    <subcellularLocation>
        <location evidence="1 13">Cell membrane</location>
        <topology evidence="1 13">Multi-pass membrane protein</topology>
    </subcellularLocation>
</comment>
<comment type="similarity">
    <text evidence="2 13">Belongs to the NhaB Na(+)/H(+) (TC 2.A.34) antiporter family.</text>
</comment>
<dbReference type="HAMAP" id="MF_01599">
    <property type="entry name" value="NhaB"/>
    <property type="match status" value="1"/>
</dbReference>
<feature type="transmembrane region" description="Helical" evidence="13">
    <location>
        <begin position="481"/>
        <end position="500"/>
    </location>
</feature>
<feature type="transmembrane region" description="Helical" evidence="13">
    <location>
        <begin position="90"/>
        <end position="109"/>
    </location>
</feature>
<keyword evidence="10 13" id="KW-0406">Ion transport</keyword>
<evidence type="ECO:0000256" key="2">
    <source>
        <dbReference type="ARBA" id="ARBA00006036"/>
    </source>
</evidence>
<comment type="caution">
    <text evidence="15">The sequence shown here is derived from an EMBL/GenBank/DDBJ whole genome shotgun (WGS) entry which is preliminary data.</text>
</comment>
<dbReference type="EMBL" id="JBHLXG010000003">
    <property type="protein sequence ID" value="MFC0225796.1"/>
    <property type="molecule type" value="Genomic_DNA"/>
</dbReference>
<dbReference type="NCBIfam" id="TIGR00774">
    <property type="entry name" value="NhaB"/>
    <property type="match status" value="1"/>
</dbReference>
<keyword evidence="6" id="KW-0997">Cell inner membrane</keyword>
<dbReference type="PANTHER" id="PTHR43302">
    <property type="entry name" value="TRANSPORTER ARSB-RELATED"/>
    <property type="match status" value="1"/>
</dbReference>
<evidence type="ECO:0000256" key="7">
    <source>
        <dbReference type="ARBA" id="ARBA00022692"/>
    </source>
</evidence>
<evidence type="ECO:0000256" key="8">
    <source>
        <dbReference type="ARBA" id="ARBA00022989"/>
    </source>
</evidence>
<evidence type="ECO:0000256" key="10">
    <source>
        <dbReference type="ARBA" id="ARBA00023065"/>
    </source>
</evidence>
<keyword evidence="4 13" id="KW-0050">Antiport</keyword>
<evidence type="ECO:0000256" key="5">
    <source>
        <dbReference type="ARBA" id="ARBA00022475"/>
    </source>
</evidence>
<sequence>MAMTIRSALMKNFLGASPNWYKFAIISFLVINPLVFFLVSPFIAGWLLVAEFIFTLAMALKCYPLQPGGLLAIEAILIGMTSPAHVSEEIANNLEVILLLVFMVAGIYFMKQLLLFVFTKLLLNIHSKMLLSLAFCASAALLSAFLDALTVVAVVISVCTGFYSIYHNVASNKAGDTSDLSDDSSFENPDKKQTLEQFRAFLRSLLMHAGVGTALGGVMTMVGEPQNLIIAKSAGWGFVDFFLRMAPVTLPVFVCGLLVCLLVERFGVFGYGTKLPERVRKVLKQYDRKATEKRSSQEKMKLAVQALIGLWLVIALAFHLAEVGLIGLSVIILATSLCGITDEHAIGKAFQEALPFTALLTVFFTVVAVIIEQHLFTPVIQFVLKAPASAQLSLFYLFNGLLSSISDNVFVGTVYINETRAALENGSITLKQFEMLAVAINTGTNLPSVATPNGQAAFLFLLTSAIAPLVRMSYGRMVWMALPYTVVLTVVGLLCVQHTLVPATDWLTQWQWLTPPSLDVGVSTTAH</sequence>
<feature type="transmembrane region" description="Helical" evidence="13">
    <location>
        <begin position="324"/>
        <end position="341"/>
    </location>
</feature>
<evidence type="ECO:0000256" key="12">
    <source>
        <dbReference type="ARBA" id="ARBA00023201"/>
    </source>
</evidence>
<feature type="transmembrane region" description="Helical" evidence="13">
    <location>
        <begin position="200"/>
        <end position="221"/>
    </location>
</feature>
<keyword evidence="9 13" id="KW-0915">Sodium</keyword>
<evidence type="ECO:0000256" key="14">
    <source>
        <dbReference type="NCBIfam" id="TIGR00774"/>
    </source>
</evidence>
<feature type="transmembrane region" description="Helical" evidence="13">
    <location>
        <begin position="67"/>
        <end position="84"/>
    </location>
</feature>
<evidence type="ECO:0000313" key="16">
    <source>
        <dbReference type="Proteomes" id="UP001589792"/>
    </source>
</evidence>
<evidence type="ECO:0000256" key="6">
    <source>
        <dbReference type="ARBA" id="ARBA00022519"/>
    </source>
</evidence>
<feature type="transmembrane region" description="Helical" evidence="13">
    <location>
        <begin position="241"/>
        <end position="263"/>
    </location>
</feature>